<protein>
    <recommendedName>
        <fullName evidence="3">Antitoxin</fullName>
    </recommendedName>
</protein>
<dbReference type="AlphaFoldDB" id="A0A2W4XV52"/>
<evidence type="ECO:0000313" key="1">
    <source>
        <dbReference type="EMBL" id="PZO61196.1"/>
    </source>
</evidence>
<dbReference type="Proteomes" id="UP000249794">
    <property type="component" value="Unassembled WGS sequence"/>
</dbReference>
<comment type="caution">
    <text evidence="1">The sequence shown here is derived from an EMBL/GenBank/DDBJ whole genome shotgun (WGS) entry which is preliminary data.</text>
</comment>
<proteinExistence type="predicted"/>
<reference evidence="1 2" key="2">
    <citation type="submission" date="2018-06" db="EMBL/GenBank/DDBJ databases">
        <title>Metagenomic assembly of (sub)arctic Cyanobacteria and their associated microbiome from non-axenic cultures.</title>
        <authorList>
            <person name="Baurain D."/>
        </authorList>
    </citation>
    <scope>NUCLEOTIDE SEQUENCE [LARGE SCALE GENOMIC DNA]</scope>
    <source>
        <strain evidence="1">ULC027bin1</strain>
    </source>
</reference>
<dbReference type="EMBL" id="QBMP01000003">
    <property type="protein sequence ID" value="PZO61196.1"/>
    <property type="molecule type" value="Genomic_DNA"/>
</dbReference>
<gene>
    <name evidence="1" type="ORF">DCF15_00575</name>
</gene>
<evidence type="ECO:0008006" key="3">
    <source>
        <dbReference type="Google" id="ProtNLM"/>
    </source>
</evidence>
<organism evidence="1 2">
    <name type="scientific">Phormidesmis priestleyi</name>
    <dbReference type="NCBI Taxonomy" id="268141"/>
    <lineage>
        <taxon>Bacteria</taxon>
        <taxon>Bacillati</taxon>
        <taxon>Cyanobacteriota</taxon>
        <taxon>Cyanophyceae</taxon>
        <taxon>Leptolyngbyales</taxon>
        <taxon>Leptolyngbyaceae</taxon>
        <taxon>Phormidesmis</taxon>
    </lineage>
</organism>
<feature type="non-terminal residue" evidence="1">
    <location>
        <position position="84"/>
    </location>
</feature>
<name>A0A2W4XV52_9CYAN</name>
<accession>A0A2W4XV52</accession>
<reference evidence="2" key="1">
    <citation type="submission" date="2018-04" db="EMBL/GenBank/DDBJ databases">
        <authorList>
            <person name="Cornet L."/>
        </authorList>
    </citation>
    <scope>NUCLEOTIDE SEQUENCE [LARGE SCALE GENOMIC DNA]</scope>
</reference>
<sequence>MSGLSSELTIEEQAILESVERGEWKSVSNLAQAIERYQQYAQQQVSALEAVSINLSADDLRAFRQMAERSDTPVSLLIASVLHQ</sequence>
<evidence type="ECO:0000313" key="2">
    <source>
        <dbReference type="Proteomes" id="UP000249794"/>
    </source>
</evidence>